<dbReference type="GO" id="GO:0016491">
    <property type="term" value="F:oxidoreductase activity"/>
    <property type="evidence" value="ECO:0007669"/>
    <property type="project" value="UniProtKB-KW"/>
</dbReference>
<organism evidence="5 6">
    <name type="scientific">Duganella guangzhouensis</name>
    <dbReference type="NCBI Taxonomy" id="2666084"/>
    <lineage>
        <taxon>Bacteria</taxon>
        <taxon>Pseudomonadati</taxon>
        <taxon>Pseudomonadota</taxon>
        <taxon>Betaproteobacteria</taxon>
        <taxon>Burkholderiales</taxon>
        <taxon>Oxalobacteraceae</taxon>
        <taxon>Telluria group</taxon>
        <taxon>Duganella</taxon>
    </lineage>
</organism>
<sequence>MFKDFDAIQVGETQTLTKHITEADVRKFVEMTGDDNPLHVDRAYAETTAFKDIVVHGMLGASFISTVIGTKLPGTGALWVSQNMEFLLPVRLGDVLTISATVVKKHERERLLELDTRIVNQNQQLILTGVGKVKVLVAAEPEAAPAVDARPRVAIVTGGAGGIGKAICQRLAADGFDVVVNYRGQADRAAQIVAEINSAASAAVAGGAAAAGVGRRGRALAVQADIATEAGAQALFAAAVKAFGAVSVLVNNASPRINPKPFGATGWDDVQQQMDVQVKGAFLMTSAVVPEMGARKWGRIVNITSQVLDGPPSVTWTGYAMAKGALQVFSNYMAAELGPQGITVNCVSPGMCETTLIGDIPEKAQLMIARQTPLRRLAKPTDVAAAVAYLVSDDAGFITGDTIAVNGGMAMR</sequence>
<dbReference type="CDD" id="cd03449">
    <property type="entry name" value="R_hydratase"/>
    <property type="match status" value="1"/>
</dbReference>
<keyword evidence="6" id="KW-1185">Reference proteome</keyword>
<dbReference type="InterPro" id="IPR002347">
    <property type="entry name" value="SDR_fam"/>
</dbReference>
<dbReference type="EMBL" id="WKJK01000026">
    <property type="protein sequence ID" value="MRW94381.1"/>
    <property type="molecule type" value="Genomic_DNA"/>
</dbReference>
<evidence type="ECO:0000313" key="6">
    <source>
        <dbReference type="Proteomes" id="UP000433309"/>
    </source>
</evidence>
<evidence type="ECO:0000256" key="1">
    <source>
        <dbReference type="ARBA" id="ARBA00005005"/>
    </source>
</evidence>
<dbReference type="FunFam" id="3.40.50.720:FF:000173">
    <property type="entry name" value="3-oxoacyl-[acyl-carrier protein] reductase"/>
    <property type="match status" value="1"/>
</dbReference>
<dbReference type="InterPro" id="IPR002539">
    <property type="entry name" value="MaoC-like_dom"/>
</dbReference>
<accession>A0A6I2L861</accession>
<reference evidence="5 6" key="1">
    <citation type="submission" date="2019-11" db="EMBL/GenBank/DDBJ databases">
        <title>Novel species isolated from a subtropical stream in China.</title>
        <authorList>
            <person name="Lu H."/>
        </authorList>
    </citation>
    <scope>NUCLEOTIDE SEQUENCE [LARGE SCALE GENOMIC DNA]</scope>
    <source>
        <strain evidence="5 6">FT80W</strain>
    </source>
</reference>
<feature type="domain" description="MaoC-like" evidence="4">
    <location>
        <begin position="16"/>
        <end position="111"/>
    </location>
</feature>
<dbReference type="SUPFAM" id="SSF54637">
    <property type="entry name" value="Thioesterase/thiol ester dehydrase-isomerase"/>
    <property type="match status" value="1"/>
</dbReference>
<dbReference type="UniPathway" id="UPA00659"/>
<evidence type="ECO:0000259" key="4">
    <source>
        <dbReference type="Pfam" id="PF01575"/>
    </source>
</evidence>
<name>A0A6I2L861_9BURK</name>
<evidence type="ECO:0000256" key="3">
    <source>
        <dbReference type="ARBA" id="ARBA00023002"/>
    </source>
</evidence>
<dbReference type="PRINTS" id="PR00080">
    <property type="entry name" value="SDRFAMILY"/>
</dbReference>
<dbReference type="Pfam" id="PF13561">
    <property type="entry name" value="adh_short_C2"/>
    <property type="match status" value="1"/>
</dbReference>
<dbReference type="GO" id="GO:0004300">
    <property type="term" value="F:enoyl-CoA hydratase activity"/>
    <property type="evidence" value="ECO:0007669"/>
    <property type="project" value="UniProtKB-ARBA"/>
</dbReference>
<comment type="similarity">
    <text evidence="2">Belongs to the short-chain dehydrogenases/reductases (SDR) family.</text>
</comment>
<dbReference type="PRINTS" id="PR00081">
    <property type="entry name" value="GDHRDH"/>
</dbReference>
<dbReference type="GO" id="GO:0006635">
    <property type="term" value="P:fatty acid beta-oxidation"/>
    <property type="evidence" value="ECO:0007669"/>
    <property type="project" value="UniProtKB-UniPathway"/>
</dbReference>
<dbReference type="InterPro" id="IPR036291">
    <property type="entry name" value="NAD(P)-bd_dom_sf"/>
</dbReference>
<dbReference type="AlphaFoldDB" id="A0A6I2L861"/>
<dbReference type="InterPro" id="IPR029069">
    <property type="entry name" value="HotDog_dom_sf"/>
</dbReference>
<gene>
    <name evidence="5" type="ORF">GJ699_30850</name>
</gene>
<dbReference type="SUPFAM" id="SSF51735">
    <property type="entry name" value="NAD(P)-binding Rossmann-fold domains"/>
    <property type="match status" value="1"/>
</dbReference>
<dbReference type="Pfam" id="PF01575">
    <property type="entry name" value="MaoC_dehydratas"/>
    <property type="match status" value="1"/>
</dbReference>
<dbReference type="Gene3D" id="3.10.129.10">
    <property type="entry name" value="Hotdog Thioesterase"/>
    <property type="match status" value="1"/>
</dbReference>
<evidence type="ECO:0000256" key="2">
    <source>
        <dbReference type="ARBA" id="ARBA00006484"/>
    </source>
</evidence>
<dbReference type="PANTHER" id="PTHR43639:SF1">
    <property type="entry name" value="SHORT-CHAIN DEHYDROGENASE_REDUCTASE FAMILY PROTEIN"/>
    <property type="match status" value="1"/>
</dbReference>
<protein>
    <submittedName>
        <fullName evidence="5">SDR family oxidoreductase</fullName>
    </submittedName>
</protein>
<comment type="caution">
    <text evidence="5">The sequence shown here is derived from an EMBL/GenBank/DDBJ whole genome shotgun (WGS) entry which is preliminary data.</text>
</comment>
<evidence type="ECO:0000313" key="5">
    <source>
        <dbReference type="EMBL" id="MRW94381.1"/>
    </source>
</evidence>
<keyword evidence="3" id="KW-0560">Oxidoreductase</keyword>
<dbReference type="Proteomes" id="UP000433309">
    <property type="component" value="Unassembled WGS sequence"/>
</dbReference>
<dbReference type="Gene3D" id="3.40.50.720">
    <property type="entry name" value="NAD(P)-binding Rossmann-like Domain"/>
    <property type="match status" value="1"/>
</dbReference>
<dbReference type="PANTHER" id="PTHR43639">
    <property type="entry name" value="OXIDOREDUCTASE, SHORT-CHAIN DEHYDROGENASE/REDUCTASE FAMILY (AFU_ORTHOLOGUE AFUA_5G02870)"/>
    <property type="match status" value="1"/>
</dbReference>
<proteinExistence type="inferred from homology"/>
<comment type="pathway">
    <text evidence="1">Lipid metabolism; fatty acid beta-oxidation.</text>
</comment>